<dbReference type="Pfam" id="PF08757">
    <property type="entry name" value="CotH"/>
    <property type="match status" value="1"/>
</dbReference>
<sequence length="477" mass="52838">MSRTRAVSVAVVSLALLGLMALVIAVNLRSAPDADGGNEPSTSATVQPEVEVDGVATVRLTVPTDDFATEPAAPCHDLVTSVTDPTDVELAITAPGHERQELSAAVSVTETANPFNSLKRPYDLELSEVASVLGLPASRDWVLLDEFADRSLLRSATAMEIARRIGLDWVPRLVPANLEINGTACGLYLLGERPTVQDGRIEIAAADELLLADARDLADRPRFRTERGLRVYLDEGSAADRQEVAARFQEIEDLLYDPAFPDNGYRDRLDLDSFADWYLVNELTKNLGSPLQDDVHFVLRGDDTLAMGPPWDFTASQGNRKNGSWRLDHPKGWWLQRSWYGISDDPAWRRAFSPTQVWNQRQGHYYNVLMSDPEFAEHVAQRWSEVSEDLGTIGDFVDERAAVIEDDAVDNFSPPEVDGPGLPIAASPLDSDPETFVFANEDPAVEPGEGWRNEVELLHRWLERRVAWLDGELLEQG</sequence>
<evidence type="ECO:0000313" key="1">
    <source>
        <dbReference type="EMBL" id="MBD1269003.1"/>
    </source>
</evidence>
<keyword evidence="3" id="KW-1185">Reference proteome</keyword>
<keyword evidence="1" id="KW-0808">Transferase</keyword>
<evidence type="ECO:0000313" key="4">
    <source>
        <dbReference type="Proteomes" id="UP000659061"/>
    </source>
</evidence>
<proteinExistence type="predicted"/>
<reference evidence="1" key="2">
    <citation type="submission" date="2020-09" db="EMBL/GenBank/DDBJ databases">
        <title>Novel species in genus Aeromicrobium.</title>
        <authorList>
            <person name="Zhang G."/>
        </authorList>
    </citation>
    <scope>NUCLEOTIDE SEQUENCE</scope>
    <source>
        <strain evidence="1">SSW1-57</strain>
    </source>
</reference>
<reference evidence="2 3" key="1">
    <citation type="submission" date="2020-07" db="EMBL/GenBank/DDBJ databases">
        <title>Sequencing the genomes of 1000 actinobacteria strains.</title>
        <authorList>
            <person name="Klenk H.-P."/>
        </authorList>
    </citation>
    <scope>NUCLEOTIDE SEQUENCE [LARGE SCALE GENOMIC DNA]</scope>
    <source>
        <strain evidence="2 3">DSM 19087</strain>
    </source>
</reference>
<evidence type="ECO:0000313" key="2">
    <source>
        <dbReference type="EMBL" id="NYI37089.1"/>
    </source>
</evidence>
<dbReference type="AlphaFoldDB" id="A0A8I0KKL0"/>
<dbReference type="EMBL" id="JACBZN010000001">
    <property type="protein sequence ID" value="NYI37089.1"/>
    <property type="molecule type" value="Genomic_DNA"/>
</dbReference>
<dbReference type="EMBL" id="JACWMT010000001">
    <property type="protein sequence ID" value="MBD1269003.1"/>
    <property type="molecule type" value="Genomic_DNA"/>
</dbReference>
<keyword evidence="1" id="KW-0418">Kinase</keyword>
<dbReference type="RefSeq" id="WP_179423271.1">
    <property type="nucleotide sequence ID" value="NZ_BAAAMP010000002.1"/>
</dbReference>
<organism evidence="1 4">
    <name type="scientific">Aeromicrobium tamlense</name>
    <dbReference type="NCBI Taxonomy" id="375541"/>
    <lineage>
        <taxon>Bacteria</taxon>
        <taxon>Bacillati</taxon>
        <taxon>Actinomycetota</taxon>
        <taxon>Actinomycetes</taxon>
        <taxon>Propionibacteriales</taxon>
        <taxon>Nocardioidaceae</taxon>
        <taxon>Aeromicrobium</taxon>
    </lineage>
</organism>
<gene>
    <name evidence="2" type="ORF">BJ975_000464</name>
    <name evidence="1" type="ORF">IDH50_02035</name>
</gene>
<comment type="caution">
    <text evidence="1">The sequence shown here is derived from an EMBL/GenBank/DDBJ whole genome shotgun (WGS) entry which is preliminary data.</text>
</comment>
<dbReference type="InterPro" id="IPR014867">
    <property type="entry name" value="Spore_coat_CotH_CotH2/3/7"/>
</dbReference>
<dbReference type="Proteomes" id="UP000659061">
    <property type="component" value="Unassembled WGS sequence"/>
</dbReference>
<dbReference type="Proteomes" id="UP000587211">
    <property type="component" value="Unassembled WGS sequence"/>
</dbReference>
<dbReference type="GO" id="GO:0016301">
    <property type="term" value="F:kinase activity"/>
    <property type="evidence" value="ECO:0007669"/>
    <property type="project" value="UniProtKB-KW"/>
</dbReference>
<name>A0A8I0KKL0_9ACTN</name>
<protein>
    <submittedName>
        <fullName evidence="1">CotH kinase family protein</fullName>
    </submittedName>
</protein>
<evidence type="ECO:0000313" key="3">
    <source>
        <dbReference type="Proteomes" id="UP000587211"/>
    </source>
</evidence>
<accession>A0A8I0KKL0</accession>